<dbReference type="GeneID" id="13446563"/>
<evidence type="ECO:0000313" key="5">
    <source>
        <dbReference type="EMBL" id="CEL69579.1"/>
    </source>
</evidence>
<evidence type="ECO:0000313" key="4">
    <source>
        <dbReference type="EMBL" id="CBZ54859.1"/>
    </source>
</evidence>
<dbReference type="GO" id="GO:0016020">
    <property type="term" value="C:membrane"/>
    <property type="evidence" value="ECO:0007669"/>
    <property type="project" value="InterPro"/>
</dbReference>
<reference evidence="6" key="3">
    <citation type="journal article" date="2012" name="PLoS Pathog.">
        <title>Comparative genomics of the apicomplexan parasites Toxoplasma gondii and Neospora caninum: Coccidia differing in host range and transmission strategy.</title>
        <authorList>
            <person name="Reid A.J."/>
            <person name="Vermont S.J."/>
            <person name="Cotton J.A."/>
            <person name="Harris D."/>
            <person name="Hill-Cawthorne G.A."/>
            <person name="Konen-Waisman S."/>
            <person name="Latham S.M."/>
            <person name="Mourier T."/>
            <person name="Norton R."/>
            <person name="Quail M.A."/>
            <person name="Sanders M."/>
            <person name="Shanmugam D."/>
            <person name="Sohal A."/>
            <person name="Wasmuth J.D."/>
            <person name="Brunk B."/>
            <person name="Grigg M.E."/>
            <person name="Howard J.C."/>
            <person name="Parkinson J."/>
            <person name="Roos D.S."/>
            <person name="Trees A.J."/>
            <person name="Berriman M."/>
            <person name="Pain A."/>
            <person name="Wastling J.M."/>
        </authorList>
    </citation>
    <scope>NUCLEOTIDE SEQUENCE [LARGE SCALE GENOMIC DNA]</scope>
    <source>
        <strain evidence="6">Liverpool</strain>
    </source>
</reference>
<feature type="chain" id="PRO_5007655363" evidence="2">
    <location>
        <begin position="36"/>
        <end position="359"/>
    </location>
</feature>
<protein>
    <submittedName>
        <fullName evidence="4">SRS domain-containing protein</fullName>
    </submittedName>
</protein>
<dbReference type="EMBL" id="LN714485">
    <property type="protein sequence ID" value="CEL69579.1"/>
    <property type="molecule type" value="Genomic_DNA"/>
</dbReference>
<dbReference type="InParanoid" id="F0VLA7"/>
<reference evidence="4" key="2">
    <citation type="submission" date="2011-03" db="EMBL/GenBank/DDBJ databases">
        <title>Comparative genomics and transcriptomics of Neospora caninum and Toxoplasma gondii.</title>
        <authorList>
            <person name="Reid A.J."/>
            <person name="Sohal A."/>
            <person name="Harris D."/>
            <person name="Quail M."/>
            <person name="Sanders M."/>
            <person name="Berriman M."/>
            <person name="Wastling J.M."/>
            <person name="Pain A."/>
        </authorList>
    </citation>
    <scope>NUCLEOTIDE SEQUENCE</scope>
    <source>
        <strain evidence="4">Liverpool</strain>
    </source>
</reference>
<evidence type="ECO:0000256" key="2">
    <source>
        <dbReference type="SAM" id="SignalP"/>
    </source>
</evidence>
<feature type="compositionally biased region" description="Basic and acidic residues" evidence="1">
    <location>
        <begin position="309"/>
        <end position="321"/>
    </location>
</feature>
<dbReference type="Pfam" id="PF04092">
    <property type="entry name" value="SAG"/>
    <property type="match status" value="2"/>
</dbReference>
<dbReference type="SUPFAM" id="SSF74877">
    <property type="entry name" value="Major surface antigen p30, SAG1"/>
    <property type="match status" value="1"/>
</dbReference>
<accession>F0VLA7</accession>
<feature type="signal peptide" evidence="2">
    <location>
        <begin position="1"/>
        <end position="35"/>
    </location>
</feature>
<dbReference type="OMA" id="QKEHECK"/>
<dbReference type="RefSeq" id="XP_003884887.1">
    <property type="nucleotide sequence ID" value="XM_003884838.1"/>
</dbReference>
<dbReference type="EMBL" id="FR823391">
    <property type="protein sequence ID" value="CBZ54859.1"/>
    <property type="molecule type" value="Genomic_DNA"/>
</dbReference>
<dbReference type="Gene3D" id="2.60.40.1320">
    <property type="entry name" value="SRS domain"/>
    <property type="match status" value="2"/>
</dbReference>
<feature type="region of interest" description="Disordered" evidence="1">
    <location>
        <begin position="309"/>
        <end position="332"/>
    </location>
</feature>
<proteinExistence type="predicted"/>
<dbReference type="Proteomes" id="UP000007494">
    <property type="component" value="Chromosome X"/>
</dbReference>
<name>F0VLA7_NEOCL</name>
<dbReference type="InterPro" id="IPR036755">
    <property type="entry name" value="SRS_dom_sf"/>
</dbReference>
<feature type="domain" description="SRS" evidence="3">
    <location>
        <begin position="195"/>
        <end position="305"/>
    </location>
</feature>
<keyword evidence="2" id="KW-0732">Signal</keyword>
<dbReference type="AlphaFoldDB" id="F0VLA7"/>
<feature type="domain" description="SRS" evidence="3">
    <location>
        <begin position="63"/>
        <end position="176"/>
    </location>
</feature>
<organism evidence="4 6">
    <name type="scientific">Neospora caninum (strain Liverpool)</name>
    <dbReference type="NCBI Taxonomy" id="572307"/>
    <lineage>
        <taxon>Eukaryota</taxon>
        <taxon>Sar</taxon>
        <taxon>Alveolata</taxon>
        <taxon>Apicomplexa</taxon>
        <taxon>Conoidasida</taxon>
        <taxon>Coccidia</taxon>
        <taxon>Eucoccidiorida</taxon>
        <taxon>Eimeriorina</taxon>
        <taxon>Sarcocystidae</taxon>
        <taxon>Neospora</taxon>
    </lineage>
</organism>
<evidence type="ECO:0000256" key="1">
    <source>
        <dbReference type="SAM" id="MobiDB-lite"/>
    </source>
</evidence>
<evidence type="ECO:0000259" key="3">
    <source>
        <dbReference type="Pfam" id="PF04092"/>
    </source>
</evidence>
<keyword evidence="6" id="KW-1185">Reference proteome</keyword>
<sequence>MSINVFGGVQVLSGLRRAVFVATVVGLLCWPGCSGEPPKDPPVLTCTSEFPLLPLSLPPQYPLLFKCPEGSSLVPAASGGKFKTFCRNSSCTNQAALGTAYALREAEAGEDPLEPASAGAQTKVYELVVLTQPEFPTTLYFLCKSTQDKATASLATTEARSTSDTMESTCTFQVAVFSRKPLSDAASEKVCEFGNTMKITLNPKSNKVTFRCGDNGFVWPLNFENAFKGEACTEEVSLASLGLGAFRVEGESSDQRAKAPAYTLEVSEFPTGTGPVQLCYKYTKTPEQETEQKSESDVCKVLINVAPKSETEDGKPGDDRPPTSGDQPSTGDTIGLATHSLIIACGTFLSCAVAIKHAL</sequence>
<gene>
    <name evidence="5" type="ORF">BN1204_052840</name>
    <name evidence="4" type="ORF">NCLIV_052840</name>
</gene>
<reference evidence="5" key="4">
    <citation type="journal article" date="2015" name="PLoS ONE">
        <title>Comprehensive Evaluation of Toxoplasma gondii VEG and Neospora caninum LIV Genomes with Tachyzoite Stage Transcriptome and Proteome Defines Novel Transcript Features.</title>
        <authorList>
            <person name="Ramaprasad A."/>
            <person name="Mourier T."/>
            <person name="Naeem R."/>
            <person name="Malas T.B."/>
            <person name="Moussa E."/>
            <person name="Panigrahi A."/>
            <person name="Vermont S.J."/>
            <person name="Otto T.D."/>
            <person name="Wastling J."/>
            <person name="Pain A."/>
        </authorList>
    </citation>
    <scope>NUCLEOTIDE SEQUENCE</scope>
    <source>
        <strain evidence="5">Liverpool</strain>
    </source>
</reference>
<reference evidence="4" key="1">
    <citation type="submission" date="2011-02" db="EMBL/GenBank/DDBJ databases">
        <authorList>
            <person name="Aslett M."/>
        </authorList>
    </citation>
    <scope>NUCLEOTIDE SEQUENCE</scope>
    <source>
        <strain evidence="4">Liverpool</strain>
    </source>
</reference>
<evidence type="ECO:0000313" key="6">
    <source>
        <dbReference type="Proteomes" id="UP000007494"/>
    </source>
</evidence>
<dbReference type="OrthoDB" id="10357522at2759"/>
<dbReference type="eggNOG" id="ENOG502TMPM">
    <property type="taxonomic scope" value="Eukaryota"/>
</dbReference>
<dbReference type="VEuPathDB" id="ToxoDB:NCLIV_052840"/>
<dbReference type="InterPro" id="IPR007226">
    <property type="entry name" value="SRS_dom"/>
</dbReference>